<protein>
    <submittedName>
        <fullName evidence="1">Uncharacterized protein</fullName>
    </submittedName>
</protein>
<dbReference type="Proteomes" id="UP001209878">
    <property type="component" value="Unassembled WGS sequence"/>
</dbReference>
<dbReference type="AlphaFoldDB" id="A0AAD9L1N7"/>
<evidence type="ECO:0000313" key="1">
    <source>
        <dbReference type="EMBL" id="KAK2181424.1"/>
    </source>
</evidence>
<proteinExistence type="predicted"/>
<gene>
    <name evidence="1" type="ORF">NP493_399g00016</name>
</gene>
<comment type="caution">
    <text evidence="1">The sequence shown here is derived from an EMBL/GenBank/DDBJ whole genome shotgun (WGS) entry which is preliminary data.</text>
</comment>
<evidence type="ECO:0000313" key="2">
    <source>
        <dbReference type="Proteomes" id="UP001209878"/>
    </source>
</evidence>
<accession>A0AAD9L1N7</accession>
<dbReference type="EMBL" id="JAODUO010000399">
    <property type="protein sequence ID" value="KAK2181424.1"/>
    <property type="molecule type" value="Genomic_DNA"/>
</dbReference>
<organism evidence="1 2">
    <name type="scientific">Ridgeia piscesae</name>
    <name type="common">Tubeworm</name>
    <dbReference type="NCBI Taxonomy" id="27915"/>
    <lineage>
        <taxon>Eukaryota</taxon>
        <taxon>Metazoa</taxon>
        <taxon>Spiralia</taxon>
        <taxon>Lophotrochozoa</taxon>
        <taxon>Annelida</taxon>
        <taxon>Polychaeta</taxon>
        <taxon>Sedentaria</taxon>
        <taxon>Canalipalpata</taxon>
        <taxon>Sabellida</taxon>
        <taxon>Siboglinidae</taxon>
        <taxon>Ridgeia</taxon>
    </lineage>
</organism>
<sequence length="125" mass="14034">MNCHDRLSRTFWRVQTSDTDTEPCHCRLDISVYKGPQTSRESNVKCTAACLTGQRCPLYAKNPQSLYKLSIRQLLTFADISTHSLTSAHALTSECQKLAVTSHDTSHDARQHLQMSGSQISSCCW</sequence>
<name>A0AAD9L1N7_RIDPI</name>
<keyword evidence="2" id="KW-1185">Reference proteome</keyword>
<reference evidence="1" key="1">
    <citation type="journal article" date="2023" name="Mol. Biol. Evol.">
        <title>Third-Generation Sequencing Reveals the Adaptive Role of the Epigenome in Three Deep-Sea Polychaetes.</title>
        <authorList>
            <person name="Perez M."/>
            <person name="Aroh O."/>
            <person name="Sun Y."/>
            <person name="Lan Y."/>
            <person name="Juniper S.K."/>
            <person name="Young C.R."/>
            <person name="Angers B."/>
            <person name="Qian P.Y."/>
        </authorList>
    </citation>
    <scope>NUCLEOTIDE SEQUENCE</scope>
    <source>
        <strain evidence="1">R07B-5</strain>
    </source>
</reference>